<dbReference type="Proteomes" id="UP000730591">
    <property type="component" value="Unassembled WGS sequence"/>
</dbReference>
<protein>
    <submittedName>
        <fullName evidence="3">DUF4190 domain-containing protein</fullName>
    </submittedName>
</protein>
<keyword evidence="1" id="KW-0472">Membrane</keyword>
<organism evidence="3 4">
    <name type="scientific">Streptomyces composti</name>
    <dbReference type="NCBI Taxonomy" id="2720025"/>
    <lineage>
        <taxon>Bacteria</taxon>
        <taxon>Bacillati</taxon>
        <taxon>Actinomycetota</taxon>
        <taxon>Actinomycetes</taxon>
        <taxon>Kitasatosporales</taxon>
        <taxon>Streptomycetaceae</taxon>
        <taxon>Streptomyces</taxon>
    </lineage>
</organism>
<dbReference type="Pfam" id="PF13828">
    <property type="entry name" value="DUF4190"/>
    <property type="match status" value="1"/>
</dbReference>
<keyword evidence="1" id="KW-1133">Transmembrane helix</keyword>
<keyword evidence="4" id="KW-1185">Reference proteome</keyword>
<dbReference type="InterPro" id="IPR025241">
    <property type="entry name" value="DUF4190"/>
</dbReference>
<evidence type="ECO:0000259" key="2">
    <source>
        <dbReference type="Pfam" id="PF13828"/>
    </source>
</evidence>
<accession>A0ABX1AHS6</accession>
<gene>
    <name evidence="3" type="ORF">HCJ93_24875</name>
</gene>
<proteinExistence type="predicted"/>
<evidence type="ECO:0000313" key="3">
    <source>
        <dbReference type="EMBL" id="NJP53213.1"/>
    </source>
</evidence>
<evidence type="ECO:0000256" key="1">
    <source>
        <dbReference type="SAM" id="Phobius"/>
    </source>
</evidence>
<dbReference type="RefSeq" id="WP_167998051.1">
    <property type="nucleotide sequence ID" value="NZ_JAATEM010000035.1"/>
</dbReference>
<evidence type="ECO:0000313" key="4">
    <source>
        <dbReference type="Proteomes" id="UP000730591"/>
    </source>
</evidence>
<comment type="caution">
    <text evidence="3">The sequence shown here is derived from an EMBL/GenBank/DDBJ whole genome shotgun (WGS) entry which is preliminary data.</text>
</comment>
<name>A0ABX1AHS6_9ACTN</name>
<reference evidence="3 4" key="1">
    <citation type="submission" date="2020-03" db="EMBL/GenBank/DDBJ databases">
        <title>WGS of actinomycetes isolated from Thailand.</title>
        <authorList>
            <person name="Thawai C."/>
        </authorList>
    </citation>
    <scope>NUCLEOTIDE SEQUENCE [LARGE SCALE GENOMIC DNA]</scope>
    <source>
        <strain evidence="3 4">SBST2-5</strain>
    </source>
</reference>
<feature type="domain" description="DUF4190" evidence="2">
    <location>
        <begin position="16"/>
        <end position="75"/>
    </location>
</feature>
<keyword evidence="1" id="KW-0812">Transmembrane</keyword>
<sequence length="92" mass="8876">MTSRGRTTPASRTDPMAMASLCCGIAGLLVAGVVPGPPAIVSGVVGKRQAPARGGAGMARAGLVPGVIALVLAVVMIIVSAASGGFTRYVGG</sequence>
<feature type="transmembrane region" description="Helical" evidence="1">
    <location>
        <begin position="67"/>
        <end position="90"/>
    </location>
</feature>
<dbReference type="EMBL" id="JAATEM010000035">
    <property type="protein sequence ID" value="NJP53213.1"/>
    <property type="molecule type" value="Genomic_DNA"/>
</dbReference>